<gene>
    <name evidence="2" type="ORF">FHX42_003729</name>
</gene>
<name>A0A839DZC0_9PSEU</name>
<protein>
    <submittedName>
        <fullName evidence="2">Uncharacterized protein</fullName>
    </submittedName>
</protein>
<dbReference type="EMBL" id="JACGWZ010000005">
    <property type="protein sequence ID" value="MBA8826353.1"/>
    <property type="molecule type" value="Genomic_DNA"/>
</dbReference>
<evidence type="ECO:0000313" key="2">
    <source>
        <dbReference type="EMBL" id="MBA8826353.1"/>
    </source>
</evidence>
<feature type="region of interest" description="Disordered" evidence="1">
    <location>
        <begin position="1"/>
        <end position="21"/>
    </location>
</feature>
<accession>A0A839DZC0</accession>
<evidence type="ECO:0000313" key="3">
    <source>
        <dbReference type="Proteomes" id="UP000569329"/>
    </source>
</evidence>
<sequence>MCSRARSGVRSSPSRAHDGGHLEFEVQGVRAGRHGHLVVGADDRVRVREVEGRGGVPGVRHPGRAVDAAAHALDVLLEGQEVPDRRGVEGRQQAYSGRVESVRSLRGGSGLQQRVESATGADQFPEHARVVDQRVEPEASQVAAGRMRAVRAGVGAGPPGVVGAADVGGQIAATVRGDDLQLRVAVQNTGEDQVGERHRVLGGLTDRVGQVLLVQPLVEVQPKGWRNRIAPVSSARAQNGS</sequence>
<evidence type="ECO:0000256" key="1">
    <source>
        <dbReference type="SAM" id="MobiDB-lite"/>
    </source>
</evidence>
<dbReference type="AlphaFoldDB" id="A0A839DZC0"/>
<dbReference type="Proteomes" id="UP000569329">
    <property type="component" value="Unassembled WGS sequence"/>
</dbReference>
<keyword evidence="3" id="KW-1185">Reference proteome</keyword>
<proteinExistence type="predicted"/>
<reference evidence="2 3" key="1">
    <citation type="submission" date="2020-07" db="EMBL/GenBank/DDBJ databases">
        <title>Sequencing the genomes of 1000 actinobacteria strains.</title>
        <authorList>
            <person name="Klenk H.-P."/>
        </authorList>
    </citation>
    <scope>NUCLEOTIDE SEQUENCE [LARGE SCALE GENOMIC DNA]</scope>
    <source>
        <strain evidence="2 3">DSM 45975</strain>
    </source>
</reference>
<comment type="caution">
    <text evidence="2">The sequence shown here is derived from an EMBL/GenBank/DDBJ whole genome shotgun (WGS) entry which is preliminary data.</text>
</comment>
<organism evidence="2 3">
    <name type="scientific">Halosaccharopolyspora lacisalsi</name>
    <dbReference type="NCBI Taxonomy" id="1000566"/>
    <lineage>
        <taxon>Bacteria</taxon>
        <taxon>Bacillati</taxon>
        <taxon>Actinomycetota</taxon>
        <taxon>Actinomycetes</taxon>
        <taxon>Pseudonocardiales</taxon>
        <taxon>Pseudonocardiaceae</taxon>
        <taxon>Halosaccharopolyspora</taxon>
    </lineage>
</organism>